<protein>
    <submittedName>
        <fullName evidence="1">DNA primase</fullName>
    </submittedName>
</protein>
<organism evidence="1">
    <name type="scientific">Pithovirus LCPAC103</name>
    <dbReference type="NCBI Taxonomy" id="2506588"/>
    <lineage>
        <taxon>Viruses</taxon>
        <taxon>Pithoviruses</taxon>
    </lineage>
</organism>
<dbReference type="EMBL" id="MK500479">
    <property type="protein sequence ID" value="QBK90365.1"/>
    <property type="molecule type" value="Genomic_DNA"/>
</dbReference>
<gene>
    <name evidence="1" type="ORF">LCPAC103_00460</name>
</gene>
<name>A0A481Z4C2_9VIRU</name>
<evidence type="ECO:0000313" key="1">
    <source>
        <dbReference type="EMBL" id="QBK90365.1"/>
    </source>
</evidence>
<sequence>MYLHGKQWYYFIKAASDRPDPEPTRKTRRSNWYPDFQVDKSKGLLDDYSQQNLSSQVVCCMEHPRDGRKLYTAFDSYLELGIIMKNIVPEARHFHEVIFGRTYQKPHFDIDWEPCPSPEVQQVFLDQLITAILEVFKRWPELDFSLARNMIVCSSHGPAKLSYHIIINGFIHTDHQEAEDFCYLVRSKLSPEFQAWLDVGIYTKLHQLRVLSSTKRGTDRIKQFQERWLYQAEDIVFEYPMEPESEDHSYMMQLQSSLITYIGGCQTLPSIRDTFLSEDLGNLESAKLLAILPVRRLQATFDQISDDVSKAAIQLLAELAETTPDARNFPYRHLQTRGGLVLLKRVRASICRICERRHQNENPYLIVTPKHQVYFCCRRSTDGRKLYVGNLGLTAVSSPVITEVESSVTEELPVLASMKLPVEKSEGPLAYMKTVQTKHKFEITEKLDVGNLTTSGSIDPNFMY</sequence>
<reference evidence="1" key="1">
    <citation type="journal article" date="2019" name="MBio">
        <title>Virus Genomes from Deep Sea Sediments Expand the Ocean Megavirome and Support Independent Origins of Viral Gigantism.</title>
        <authorList>
            <person name="Backstrom D."/>
            <person name="Yutin N."/>
            <person name="Jorgensen S.L."/>
            <person name="Dharamshi J."/>
            <person name="Homa F."/>
            <person name="Zaremba-Niedwiedzka K."/>
            <person name="Spang A."/>
            <person name="Wolf Y.I."/>
            <person name="Koonin E.V."/>
            <person name="Ettema T.J."/>
        </authorList>
    </citation>
    <scope>NUCLEOTIDE SEQUENCE</scope>
</reference>
<proteinExistence type="predicted"/>
<accession>A0A481Z4C2</accession>